<reference evidence="8" key="1">
    <citation type="submission" date="2017-09" db="EMBL/GenBank/DDBJ databases">
        <title>Polyketide synthases of a Diaporthe helianthi virulent isolate.</title>
        <authorList>
            <person name="Baroncelli R."/>
        </authorList>
    </citation>
    <scope>NUCLEOTIDE SEQUENCE [LARGE SCALE GENOMIC DNA]</scope>
    <source>
        <strain evidence="8">7/96</strain>
    </source>
</reference>
<evidence type="ECO:0000256" key="2">
    <source>
        <dbReference type="ARBA" id="ARBA00022448"/>
    </source>
</evidence>
<dbReference type="Pfam" id="PF13520">
    <property type="entry name" value="AA_permease_2"/>
    <property type="match status" value="2"/>
</dbReference>
<feature type="transmembrane region" description="Helical" evidence="7">
    <location>
        <begin position="489"/>
        <end position="507"/>
    </location>
</feature>
<dbReference type="EMBL" id="MAVT02000945">
    <property type="protein sequence ID" value="POS72700.1"/>
    <property type="molecule type" value="Genomic_DNA"/>
</dbReference>
<evidence type="ECO:0008006" key="10">
    <source>
        <dbReference type="Google" id="ProtNLM"/>
    </source>
</evidence>
<dbReference type="PANTHER" id="PTHR45649">
    <property type="entry name" value="AMINO-ACID PERMEASE BAT1"/>
    <property type="match status" value="1"/>
</dbReference>
<dbReference type="InParanoid" id="A0A2P5HR11"/>
<dbReference type="Gene3D" id="1.20.1740.10">
    <property type="entry name" value="Amino acid/polyamine transporter I"/>
    <property type="match status" value="2"/>
</dbReference>
<dbReference type="STRING" id="158607.A0A2P5HR11"/>
<keyword evidence="2" id="KW-0813">Transport</keyword>
<dbReference type="PANTHER" id="PTHR45649:SF5">
    <property type="entry name" value="GABA TRANSPORTER (EUROFUNG)-RELATED"/>
    <property type="match status" value="1"/>
</dbReference>
<protein>
    <recommendedName>
        <fullName evidence="10">Amino acid permease</fullName>
    </recommendedName>
</protein>
<evidence type="ECO:0000256" key="5">
    <source>
        <dbReference type="ARBA" id="ARBA00023136"/>
    </source>
</evidence>
<dbReference type="GO" id="GO:0022857">
    <property type="term" value="F:transmembrane transporter activity"/>
    <property type="evidence" value="ECO:0007669"/>
    <property type="project" value="InterPro"/>
</dbReference>
<evidence type="ECO:0000256" key="1">
    <source>
        <dbReference type="ARBA" id="ARBA00004141"/>
    </source>
</evidence>
<gene>
    <name evidence="8" type="ORF">DHEL01_v208909</name>
</gene>
<feature type="transmembrane region" description="Helical" evidence="7">
    <location>
        <begin position="137"/>
        <end position="160"/>
    </location>
</feature>
<feature type="transmembrane region" description="Helical" evidence="7">
    <location>
        <begin position="423"/>
        <end position="443"/>
    </location>
</feature>
<keyword evidence="5 7" id="KW-0472">Membrane</keyword>
<feature type="region of interest" description="Disordered" evidence="6">
    <location>
        <begin position="19"/>
        <end position="74"/>
    </location>
</feature>
<proteinExistence type="predicted"/>
<name>A0A2P5HR11_DIAHE</name>
<organism evidence="8 9">
    <name type="scientific">Diaporthe helianthi</name>
    <dbReference type="NCBI Taxonomy" id="158607"/>
    <lineage>
        <taxon>Eukaryota</taxon>
        <taxon>Fungi</taxon>
        <taxon>Dikarya</taxon>
        <taxon>Ascomycota</taxon>
        <taxon>Pezizomycotina</taxon>
        <taxon>Sordariomycetes</taxon>
        <taxon>Sordariomycetidae</taxon>
        <taxon>Diaporthales</taxon>
        <taxon>Diaporthaceae</taxon>
        <taxon>Diaporthe</taxon>
    </lineage>
</organism>
<feature type="transmembrane region" description="Helical" evidence="7">
    <location>
        <begin position="324"/>
        <end position="348"/>
    </location>
</feature>
<dbReference type="AlphaFoldDB" id="A0A2P5HR11"/>
<keyword evidence="4 7" id="KW-1133">Transmembrane helix</keyword>
<comment type="subcellular location">
    <subcellularLocation>
        <location evidence="1">Membrane</location>
        <topology evidence="1">Multi-pass membrane protein</topology>
    </subcellularLocation>
</comment>
<evidence type="ECO:0000256" key="7">
    <source>
        <dbReference type="SAM" id="Phobius"/>
    </source>
</evidence>
<dbReference type="GO" id="GO:0016020">
    <property type="term" value="C:membrane"/>
    <property type="evidence" value="ECO:0007669"/>
    <property type="project" value="UniProtKB-SubCell"/>
</dbReference>
<evidence type="ECO:0000313" key="9">
    <source>
        <dbReference type="Proteomes" id="UP000094444"/>
    </source>
</evidence>
<dbReference type="InterPro" id="IPR002293">
    <property type="entry name" value="AA/rel_permease1"/>
</dbReference>
<feature type="transmembrane region" description="Helical" evidence="7">
    <location>
        <begin position="180"/>
        <end position="198"/>
    </location>
</feature>
<accession>A0A2P5HR11</accession>
<feature type="compositionally biased region" description="Basic and acidic residues" evidence="6">
    <location>
        <begin position="23"/>
        <end position="33"/>
    </location>
</feature>
<keyword evidence="9" id="KW-1185">Reference proteome</keyword>
<dbReference type="OrthoDB" id="3257095at2759"/>
<evidence type="ECO:0000256" key="4">
    <source>
        <dbReference type="ARBA" id="ARBA00022989"/>
    </source>
</evidence>
<feature type="transmembrane region" description="Helical" evidence="7">
    <location>
        <begin position="455"/>
        <end position="477"/>
    </location>
</feature>
<evidence type="ECO:0000313" key="8">
    <source>
        <dbReference type="EMBL" id="POS72700.1"/>
    </source>
</evidence>
<evidence type="ECO:0000256" key="3">
    <source>
        <dbReference type="ARBA" id="ARBA00022692"/>
    </source>
</evidence>
<keyword evidence="3 7" id="KW-0812">Transmembrane</keyword>
<dbReference type="Proteomes" id="UP000094444">
    <property type="component" value="Unassembled WGS sequence"/>
</dbReference>
<feature type="compositionally biased region" description="Polar residues" evidence="6">
    <location>
        <begin position="34"/>
        <end position="63"/>
    </location>
</feature>
<feature type="transmembrane region" description="Helical" evidence="7">
    <location>
        <begin position="391"/>
        <end position="417"/>
    </location>
</feature>
<comment type="caution">
    <text evidence="8">The sequence shown here is derived from an EMBL/GenBank/DDBJ whole genome shotgun (WGS) entry which is preliminary data.</text>
</comment>
<sequence length="528" mass="58386">MFFSGEGLATYLSPRFYGMQGGMRREPELHTTTDGRQGQPVADSSSWHLSPNLHPTIQPQYSPAPSKPPRPTLRKNYAFRPSDLRSLVMHRKQDAGLPVRPTRCKINHGKEQPDIFIKRDGAEEGAIMERTLRVRRVFSFAQFFAFSLAYMGAWEGVCLLANEAHGNLVFALVNGGPRTLFFGMIIAVVGALAQAACLGEMASMIPVAGAQYHWTFHMAPQRIKMFATWIQGWTTWFGYISLQAAIANILAVQLESVISLNSTTITGVDGVIHMSEETRRAKSAVPRAMVWSIAINGSLAIIMAAVILIHMGDVDVALGSPNPFATILLNITGSRAATTAIICGFLLLGFNNSLTTISSVSRLTWAWSRDGGLPAYFTYLDPKHRIPVRSVWLSVVLISLICLLNLGSSGTIAFNAITSLSSFVFFFSYSVAIACLLYARLAGNITMGEWNLGKWGILVNFFALLYSLYIMIFLPLPSVLPVDASSMNYMGPVFGFILFVVMVWWFLHGRHHWRGPNLTIMEYVMTHS</sequence>
<evidence type="ECO:0000256" key="6">
    <source>
        <dbReference type="SAM" id="MobiDB-lite"/>
    </source>
</evidence>
<feature type="transmembrane region" description="Helical" evidence="7">
    <location>
        <begin position="288"/>
        <end position="312"/>
    </location>
</feature>